<dbReference type="SUPFAM" id="SSF46689">
    <property type="entry name" value="Homeodomain-like"/>
    <property type="match status" value="2"/>
</dbReference>
<dbReference type="EMBL" id="CP041040">
    <property type="protein sequence ID" value="QDE34776.1"/>
    <property type="molecule type" value="Genomic_DNA"/>
</dbReference>
<keyword evidence="3" id="KW-0804">Transcription</keyword>
<dbReference type="Gene3D" id="1.10.10.60">
    <property type="entry name" value="Homeodomain-like"/>
    <property type="match status" value="1"/>
</dbReference>
<protein>
    <submittedName>
        <fullName evidence="5">Helix-turn-helix transcriptional regulator</fullName>
    </submittedName>
</protein>
<evidence type="ECO:0000259" key="4">
    <source>
        <dbReference type="PROSITE" id="PS01124"/>
    </source>
</evidence>
<dbReference type="PROSITE" id="PS01124">
    <property type="entry name" value="HTH_ARAC_FAMILY_2"/>
    <property type="match status" value="1"/>
</dbReference>
<dbReference type="InterPro" id="IPR050204">
    <property type="entry name" value="AraC_XylS_family_regulators"/>
</dbReference>
<proteinExistence type="predicted"/>
<dbReference type="Proteomes" id="UP000316125">
    <property type="component" value="Chromosome"/>
</dbReference>
<keyword evidence="1" id="KW-0805">Transcription regulation</keyword>
<dbReference type="Pfam" id="PF12833">
    <property type="entry name" value="HTH_18"/>
    <property type="match status" value="1"/>
</dbReference>
<dbReference type="GO" id="GO:0003700">
    <property type="term" value="F:DNA-binding transcription factor activity"/>
    <property type="evidence" value="ECO:0007669"/>
    <property type="project" value="InterPro"/>
</dbReference>
<organism evidence="5 6">
    <name type="scientific">Microbacterium foliorum</name>
    <dbReference type="NCBI Taxonomy" id="104336"/>
    <lineage>
        <taxon>Bacteria</taxon>
        <taxon>Bacillati</taxon>
        <taxon>Actinomycetota</taxon>
        <taxon>Actinomycetes</taxon>
        <taxon>Micrococcales</taxon>
        <taxon>Microbacteriaceae</taxon>
        <taxon>Microbacterium</taxon>
    </lineage>
</organism>
<name>A0A4Y5YQG8_9MICO</name>
<evidence type="ECO:0000256" key="3">
    <source>
        <dbReference type="ARBA" id="ARBA00023163"/>
    </source>
</evidence>
<dbReference type="PANTHER" id="PTHR46796:SF12">
    <property type="entry name" value="HTH-TYPE DNA-BINDING TRANSCRIPTIONAL ACTIVATOR EUTR"/>
    <property type="match status" value="1"/>
</dbReference>
<dbReference type="PANTHER" id="PTHR46796">
    <property type="entry name" value="HTH-TYPE TRANSCRIPTIONAL ACTIVATOR RHAS-RELATED"/>
    <property type="match status" value="1"/>
</dbReference>
<reference evidence="5 6" key="1">
    <citation type="submission" date="2019-06" db="EMBL/GenBank/DDBJ databases">
        <title>Complete genome of Microbacterium foliorum M2.</title>
        <authorList>
            <person name="Cao G."/>
        </authorList>
    </citation>
    <scope>NUCLEOTIDE SEQUENCE [LARGE SCALE GENOMIC DNA]</scope>
    <source>
        <strain evidence="5 6">M2</strain>
    </source>
</reference>
<gene>
    <name evidence="5" type="ORF">FIV50_08210</name>
</gene>
<feature type="domain" description="HTH araC/xylS-type" evidence="4">
    <location>
        <begin position="210"/>
        <end position="309"/>
    </location>
</feature>
<evidence type="ECO:0000313" key="6">
    <source>
        <dbReference type="Proteomes" id="UP000316125"/>
    </source>
</evidence>
<keyword evidence="2" id="KW-0238">DNA-binding</keyword>
<sequence>MRFRTSDVSRVESTWKQFVPSAVLHDVDPERFLFDWHSADLGGVSLVRYDLAAEVRSTAEPHDQILVCRVDGPDARVFSDRGHLDASRPWISDGPRVHARWDAGARVTALVFERDTLSRLARQISGDDDLAIRVADLSPRSAHAAAAWDRMFAYLESSAAAFDDSTDDHELLDSELARHAAATTLAAFATTSRLERHLPAQTTAAPATVRRALDYIADNSHRPITVDDVAAAVHISTRGLQYAFRRALDTTPAESLRRARLDGAHRDLQSGTYSTVTAVARRWGFSHPSRFAAAYRDSFGVLPSVTAAKHRR</sequence>
<dbReference type="SMART" id="SM00342">
    <property type="entry name" value="HTH_ARAC"/>
    <property type="match status" value="1"/>
</dbReference>
<dbReference type="InterPro" id="IPR009057">
    <property type="entry name" value="Homeodomain-like_sf"/>
</dbReference>
<dbReference type="RefSeq" id="WP_140037015.1">
    <property type="nucleotide sequence ID" value="NZ_CP041040.1"/>
</dbReference>
<evidence type="ECO:0000256" key="2">
    <source>
        <dbReference type="ARBA" id="ARBA00023125"/>
    </source>
</evidence>
<dbReference type="AlphaFoldDB" id="A0A4Y5YQG8"/>
<dbReference type="PROSITE" id="PS00041">
    <property type="entry name" value="HTH_ARAC_FAMILY_1"/>
    <property type="match status" value="1"/>
</dbReference>
<dbReference type="GO" id="GO:0043565">
    <property type="term" value="F:sequence-specific DNA binding"/>
    <property type="evidence" value="ECO:0007669"/>
    <property type="project" value="InterPro"/>
</dbReference>
<dbReference type="OrthoDB" id="5464689at2"/>
<evidence type="ECO:0000256" key="1">
    <source>
        <dbReference type="ARBA" id="ARBA00023015"/>
    </source>
</evidence>
<dbReference type="InterPro" id="IPR018060">
    <property type="entry name" value="HTH_AraC"/>
</dbReference>
<dbReference type="InterPro" id="IPR018062">
    <property type="entry name" value="HTH_AraC-typ_CS"/>
</dbReference>
<evidence type="ECO:0000313" key="5">
    <source>
        <dbReference type="EMBL" id="QDE34776.1"/>
    </source>
</evidence>
<accession>A0A4Y5YQG8</accession>